<sequence length="273" mass="30943">MIQMDLEQRQSSRFSRPFLVTNHEDRDFSSPFMGFDVNLTGLSFWVDDSDFFLPGQVISVCVKNTDTQEVYCLEGIEVVHQRQEGERFLCGCHIAQVTSSQLLAHHRIVMTDANTALISMQNTELNEFDFIEDGSELSADEADFQEASMALNLAVSQLQSSRDWGKTLLKDIADTLSSAQDERVDVAEIGKLFQQFSQYYEHISDTTVALGMLAKLLAHTPNNEQDKQAWKTLVADFESRFLTEEQQIAYDFMHQGLTAEEALKLAKSYLAEL</sequence>
<evidence type="ECO:0008006" key="3">
    <source>
        <dbReference type="Google" id="ProtNLM"/>
    </source>
</evidence>
<evidence type="ECO:0000313" key="1">
    <source>
        <dbReference type="EMBL" id="BCN93664.1"/>
    </source>
</evidence>
<dbReference type="RefSeq" id="WP_237260953.1">
    <property type="nucleotide sequence ID" value="NZ_AP024202.1"/>
</dbReference>
<proteinExistence type="predicted"/>
<gene>
    <name evidence="1" type="ORF">THMIRHAM_14490</name>
</gene>
<evidence type="ECO:0000313" key="2">
    <source>
        <dbReference type="Proteomes" id="UP001054820"/>
    </source>
</evidence>
<reference evidence="1" key="1">
    <citation type="journal article" date="2022" name="Arch. Microbiol.">
        <title>Thiomicrorhabdus immobilis sp. nov., a mesophilic sulfur-oxidizing bacterium isolated from sediment of a brackish lake in northern Japan.</title>
        <authorList>
            <person name="Kojima H."/>
            <person name="Mochizuki J."/>
            <person name="Kanda M."/>
            <person name="Watanabe T."/>
            <person name="Fukui M."/>
        </authorList>
    </citation>
    <scope>NUCLEOTIDE SEQUENCE</scope>
    <source>
        <strain evidence="1">Am19</strain>
    </source>
</reference>
<organism evidence="1 2">
    <name type="scientific">Thiomicrorhabdus immobilis</name>
    <dbReference type="NCBI Taxonomy" id="2791037"/>
    <lineage>
        <taxon>Bacteria</taxon>
        <taxon>Pseudomonadati</taxon>
        <taxon>Pseudomonadota</taxon>
        <taxon>Gammaproteobacteria</taxon>
        <taxon>Thiotrichales</taxon>
        <taxon>Piscirickettsiaceae</taxon>
        <taxon>Thiomicrorhabdus</taxon>
    </lineage>
</organism>
<dbReference type="EMBL" id="AP024202">
    <property type="protein sequence ID" value="BCN93664.1"/>
    <property type="molecule type" value="Genomic_DNA"/>
</dbReference>
<accession>A0ABM7ME88</accession>
<name>A0ABM7ME88_9GAMM</name>
<protein>
    <recommendedName>
        <fullName evidence="3">PilZ domain-containing protein</fullName>
    </recommendedName>
</protein>
<dbReference type="Proteomes" id="UP001054820">
    <property type="component" value="Chromosome"/>
</dbReference>
<keyword evidence="2" id="KW-1185">Reference proteome</keyword>